<sequence>MTILEQLKLQCGGTITGCGMSWLYNSQNLLDDPMELIDSIVASTKTELVLRGNPMGFHNPYNPDSNQSLKHLRN</sequence>
<protein>
    <submittedName>
        <fullName evidence="1">GD17725</fullName>
    </submittedName>
</protein>
<dbReference type="Proteomes" id="UP000000304">
    <property type="component" value="Unassembled WGS sequence"/>
</dbReference>
<keyword evidence="2" id="KW-1185">Reference proteome</keyword>
<name>B4NSV7_DROSI</name>
<dbReference type="EMBL" id="CH982453">
    <property type="protein sequence ID" value="EDX15289.1"/>
    <property type="molecule type" value="Genomic_DNA"/>
</dbReference>
<dbReference type="HOGENOM" id="CLU_2690490_0_0_1"/>
<accession>B4NSV7</accession>
<gene>
    <name evidence="1" type="primary">Dsim\GD17725</name>
    <name evidence="1" type="ORF">Dsim_GD17725</name>
</gene>
<dbReference type="AlphaFoldDB" id="B4NSV7"/>
<proteinExistence type="predicted"/>
<evidence type="ECO:0000313" key="1">
    <source>
        <dbReference type="EMBL" id="EDX15289.1"/>
    </source>
</evidence>
<organism evidence="1 2">
    <name type="scientific">Drosophila simulans</name>
    <name type="common">Fruit fly</name>
    <dbReference type="NCBI Taxonomy" id="7240"/>
    <lineage>
        <taxon>Eukaryota</taxon>
        <taxon>Metazoa</taxon>
        <taxon>Ecdysozoa</taxon>
        <taxon>Arthropoda</taxon>
        <taxon>Hexapoda</taxon>
        <taxon>Insecta</taxon>
        <taxon>Pterygota</taxon>
        <taxon>Neoptera</taxon>
        <taxon>Endopterygota</taxon>
        <taxon>Diptera</taxon>
        <taxon>Brachycera</taxon>
        <taxon>Muscomorpha</taxon>
        <taxon>Ephydroidea</taxon>
        <taxon>Drosophilidae</taxon>
        <taxon>Drosophila</taxon>
        <taxon>Sophophora</taxon>
    </lineage>
</organism>
<reference evidence="1 2" key="1">
    <citation type="journal article" date="2007" name="Nature">
        <title>Evolution of genes and genomes on the Drosophila phylogeny.</title>
        <authorList>
            <consortium name="Drosophila 12 Genomes Consortium"/>
            <person name="Clark A.G."/>
            <person name="Eisen M.B."/>
            <person name="Smith D.R."/>
            <person name="Bergman C.M."/>
            <person name="Oliver B."/>
            <person name="Markow T.A."/>
            <person name="Kaufman T.C."/>
            <person name="Kellis M."/>
            <person name="Gelbart W."/>
            <person name="Iyer V.N."/>
            <person name="Pollard D.A."/>
            <person name="Sackton T.B."/>
            <person name="Larracuente A.M."/>
            <person name="Singh N.D."/>
            <person name="Abad J.P."/>
            <person name="Abt D.N."/>
            <person name="Adryan B."/>
            <person name="Aguade M."/>
            <person name="Akashi H."/>
            <person name="Anderson W.W."/>
            <person name="Aquadro C.F."/>
            <person name="Ardell D.H."/>
            <person name="Arguello R."/>
            <person name="Artieri C.G."/>
            <person name="Barbash D.A."/>
            <person name="Barker D."/>
            <person name="Barsanti P."/>
            <person name="Batterham P."/>
            <person name="Batzoglou S."/>
            <person name="Begun D."/>
            <person name="Bhutkar A."/>
            <person name="Blanco E."/>
            <person name="Bosak S.A."/>
            <person name="Bradley R.K."/>
            <person name="Brand A.D."/>
            <person name="Brent M.R."/>
            <person name="Brooks A.N."/>
            <person name="Brown R.H."/>
            <person name="Butlin R.K."/>
            <person name="Caggese C."/>
            <person name="Calvi B.R."/>
            <person name="Bernardo de Carvalho A."/>
            <person name="Caspi A."/>
            <person name="Castrezana S."/>
            <person name="Celniker S.E."/>
            <person name="Chang J.L."/>
            <person name="Chapple C."/>
            <person name="Chatterji S."/>
            <person name="Chinwalla A."/>
            <person name="Civetta A."/>
            <person name="Clifton S.W."/>
            <person name="Comeron J.M."/>
            <person name="Costello J.C."/>
            <person name="Coyne J.A."/>
            <person name="Daub J."/>
            <person name="David R.G."/>
            <person name="Delcher A.L."/>
            <person name="Delehaunty K."/>
            <person name="Do C.B."/>
            <person name="Ebling H."/>
            <person name="Edwards K."/>
            <person name="Eickbush T."/>
            <person name="Evans J.D."/>
            <person name="Filipski A."/>
            <person name="Findeiss S."/>
            <person name="Freyhult E."/>
            <person name="Fulton L."/>
            <person name="Fulton R."/>
            <person name="Garcia A.C."/>
            <person name="Gardiner A."/>
            <person name="Garfield D.A."/>
            <person name="Garvin B.E."/>
            <person name="Gibson G."/>
            <person name="Gilbert D."/>
            <person name="Gnerre S."/>
            <person name="Godfrey J."/>
            <person name="Good R."/>
            <person name="Gotea V."/>
            <person name="Gravely B."/>
            <person name="Greenberg A.J."/>
            <person name="Griffiths-Jones S."/>
            <person name="Gross S."/>
            <person name="Guigo R."/>
            <person name="Gustafson E.A."/>
            <person name="Haerty W."/>
            <person name="Hahn M.W."/>
            <person name="Halligan D.L."/>
            <person name="Halpern A.L."/>
            <person name="Halter G.M."/>
            <person name="Han M.V."/>
            <person name="Heger A."/>
            <person name="Hillier L."/>
            <person name="Hinrichs A.S."/>
            <person name="Holmes I."/>
            <person name="Hoskins R.A."/>
            <person name="Hubisz M.J."/>
            <person name="Hultmark D."/>
            <person name="Huntley M.A."/>
            <person name="Jaffe D.B."/>
            <person name="Jagadeeshan S."/>
            <person name="Jeck W.R."/>
            <person name="Johnson J."/>
            <person name="Jones C.D."/>
            <person name="Jordan W.C."/>
            <person name="Karpen G.H."/>
            <person name="Kataoka E."/>
            <person name="Keightley P.D."/>
            <person name="Kheradpour P."/>
            <person name="Kirkness E.F."/>
            <person name="Koerich L.B."/>
            <person name="Kristiansen K."/>
            <person name="Kudrna D."/>
            <person name="Kulathinal R.J."/>
            <person name="Kumar S."/>
            <person name="Kwok R."/>
            <person name="Lander E."/>
            <person name="Langley C.H."/>
            <person name="Lapoint R."/>
            <person name="Lazzaro B.P."/>
            <person name="Lee S.J."/>
            <person name="Levesque L."/>
            <person name="Li R."/>
            <person name="Lin C.F."/>
            <person name="Lin M.F."/>
            <person name="Lindblad-Toh K."/>
            <person name="Llopart A."/>
            <person name="Long M."/>
            <person name="Low L."/>
            <person name="Lozovsky E."/>
            <person name="Lu J."/>
            <person name="Luo M."/>
            <person name="Machado C.A."/>
            <person name="Makalowski W."/>
            <person name="Marzo M."/>
            <person name="Matsuda M."/>
            <person name="Matzkin L."/>
            <person name="McAllister B."/>
            <person name="McBride C.S."/>
            <person name="McKernan B."/>
            <person name="McKernan K."/>
            <person name="Mendez-Lago M."/>
            <person name="Minx P."/>
            <person name="Mollenhauer M.U."/>
            <person name="Montooth K."/>
            <person name="Mount S.M."/>
            <person name="Mu X."/>
            <person name="Myers E."/>
            <person name="Negre B."/>
            <person name="Newfeld S."/>
            <person name="Nielsen R."/>
            <person name="Noor M.A."/>
            <person name="O'Grady P."/>
            <person name="Pachter L."/>
            <person name="Papaceit M."/>
            <person name="Parisi M.J."/>
            <person name="Parisi M."/>
            <person name="Parts L."/>
            <person name="Pedersen J.S."/>
            <person name="Pesole G."/>
            <person name="Phillippy A.M."/>
            <person name="Ponting C.P."/>
            <person name="Pop M."/>
            <person name="Porcelli D."/>
            <person name="Powell J.R."/>
            <person name="Prohaska S."/>
            <person name="Pruitt K."/>
            <person name="Puig M."/>
            <person name="Quesneville H."/>
            <person name="Ram K.R."/>
            <person name="Rand D."/>
            <person name="Rasmussen M.D."/>
            <person name="Reed L.K."/>
            <person name="Reenan R."/>
            <person name="Reily A."/>
            <person name="Remington K.A."/>
            <person name="Rieger T.T."/>
            <person name="Ritchie M.G."/>
            <person name="Robin C."/>
            <person name="Rogers Y.H."/>
            <person name="Rohde C."/>
            <person name="Rozas J."/>
            <person name="Rubenfield M.J."/>
            <person name="Ruiz A."/>
            <person name="Russo S."/>
            <person name="Salzberg S.L."/>
            <person name="Sanchez-Gracia A."/>
            <person name="Saranga D.J."/>
            <person name="Sato H."/>
            <person name="Schaeffer S.W."/>
            <person name="Schatz M.C."/>
            <person name="Schlenke T."/>
            <person name="Schwartz R."/>
            <person name="Segarra C."/>
            <person name="Singh R.S."/>
            <person name="Sirot L."/>
            <person name="Sirota M."/>
            <person name="Sisneros N.B."/>
            <person name="Smith C.D."/>
            <person name="Smith T.F."/>
            <person name="Spieth J."/>
            <person name="Stage D.E."/>
            <person name="Stark A."/>
            <person name="Stephan W."/>
            <person name="Strausberg R.L."/>
            <person name="Strempel S."/>
            <person name="Sturgill D."/>
            <person name="Sutton G."/>
            <person name="Sutton G.G."/>
            <person name="Tao W."/>
            <person name="Teichmann S."/>
            <person name="Tobari Y.N."/>
            <person name="Tomimura Y."/>
            <person name="Tsolas J.M."/>
            <person name="Valente V.L."/>
            <person name="Venter E."/>
            <person name="Venter J.C."/>
            <person name="Vicario S."/>
            <person name="Vieira F.G."/>
            <person name="Vilella A.J."/>
            <person name="Villasante A."/>
            <person name="Walenz B."/>
            <person name="Wang J."/>
            <person name="Wasserman M."/>
            <person name="Watts T."/>
            <person name="Wilson D."/>
            <person name="Wilson R.K."/>
            <person name="Wing R.A."/>
            <person name="Wolfner M.F."/>
            <person name="Wong A."/>
            <person name="Wong G.K."/>
            <person name="Wu C.I."/>
            <person name="Wu G."/>
            <person name="Yamamoto D."/>
            <person name="Yang H.P."/>
            <person name="Yang S.P."/>
            <person name="Yorke J.A."/>
            <person name="Yoshida K."/>
            <person name="Zdobnov E."/>
            <person name="Zhang P."/>
            <person name="Zhang Y."/>
            <person name="Zimin A.V."/>
            <person name="Baldwin J."/>
            <person name="Abdouelleil A."/>
            <person name="Abdulkadir J."/>
            <person name="Abebe A."/>
            <person name="Abera B."/>
            <person name="Abreu J."/>
            <person name="Acer S.C."/>
            <person name="Aftuck L."/>
            <person name="Alexander A."/>
            <person name="An P."/>
            <person name="Anderson E."/>
            <person name="Anderson S."/>
            <person name="Arachi H."/>
            <person name="Azer M."/>
            <person name="Bachantsang P."/>
            <person name="Barry A."/>
            <person name="Bayul T."/>
            <person name="Berlin A."/>
            <person name="Bessette D."/>
            <person name="Bloom T."/>
            <person name="Blye J."/>
            <person name="Boguslavskiy L."/>
            <person name="Bonnet C."/>
            <person name="Boukhgalter B."/>
            <person name="Bourzgui I."/>
            <person name="Brown A."/>
            <person name="Cahill P."/>
            <person name="Channer S."/>
            <person name="Cheshatsang Y."/>
            <person name="Chuda L."/>
            <person name="Citroen M."/>
            <person name="Collymore A."/>
            <person name="Cooke P."/>
            <person name="Costello M."/>
            <person name="D'Aco K."/>
            <person name="Daza R."/>
            <person name="De Haan G."/>
            <person name="DeGray S."/>
            <person name="DeMaso C."/>
            <person name="Dhargay N."/>
            <person name="Dooley K."/>
            <person name="Dooley E."/>
            <person name="Doricent M."/>
            <person name="Dorje P."/>
            <person name="Dorjee K."/>
            <person name="Dupes A."/>
            <person name="Elong R."/>
            <person name="Falk J."/>
            <person name="Farina A."/>
            <person name="Faro S."/>
            <person name="Ferguson D."/>
            <person name="Fisher S."/>
            <person name="Foley C.D."/>
            <person name="Franke A."/>
            <person name="Friedrich D."/>
            <person name="Gadbois L."/>
            <person name="Gearin G."/>
            <person name="Gearin C.R."/>
            <person name="Giannoukos G."/>
            <person name="Goode T."/>
            <person name="Graham J."/>
            <person name="Grandbois E."/>
            <person name="Grewal S."/>
            <person name="Gyaltsen K."/>
            <person name="Hafez N."/>
            <person name="Hagos B."/>
            <person name="Hall J."/>
            <person name="Henson C."/>
            <person name="Hollinger A."/>
            <person name="Honan T."/>
            <person name="Huard M.D."/>
            <person name="Hughes L."/>
            <person name="Hurhula B."/>
            <person name="Husby M.E."/>
            <person name="Kamat A."/>
            <person name="Kanga B."/>
            <person name="Kashin S."/>
            <person name="Khazanovich D."/>
            <person name="Kisner P."/>
            <person name="Lance K."/>
            <person name="Lara M."/>
            <person name="Lee W."/>
            <person name="Lennon N."/>
            <person name="Letendre F."/>
            <person name="LeVine R."/>
            <person name="Lipovsky A."/>
            <person name="Liu X."/>
            <person name="Liu J."/>
            <person name="Liu S."/>
            <person name="Lokyitsang T."/>
            <person name="Lokyitsang Y."/>
            <person name="Lubonja R."/>
            <person name="Lui A."/>
            <person name="MacDonald P."/>
            <person name="Magnisalis V."/>
            <person name="Maru K."/>
            <person name="Matthews C."/>
            <person name="McCusker W."/>
            <person name="McDonough S."/>
            <person name="Mehta T."/>
            <person name="Meldrim J."/>
            <person name="Meneus L."/>
            <person name="Mihai O."/>
            <person name="Mihalev A."/>
            <person name="Mihova T."/>
            <person name="Mittelman R."/>
            <person name="Mlenga V."/>
            <person name="Montmayeur A."/>
            <person name="Mulrain L."/>
            <person name="Navidi A."/>
            <person name="Naylor J."/>
            <person name="Negash T."/>
            <person name="Nguyen T."/>
            <person name="Nguyen N."/>
            <person name="Nicol R."/>
            <person name="Norbu C."/>
            <person name="Norbu N."/>
            <person name="Novod N."/>
            <person name="O'Neill B."/>
            <person name="Osman S."/>
            <person name="Markiewicz E."/>
            <person name="Oyono O.L."/>
            <person name="Patti C."/>
            <person name="Phunkhang P."/>
            <person name="Pierre F."/>
            <person name="Priest M."/>
            <person name="Raghuraman S."/>
            <person name="Rege F."/>
            <person name="Reyes R."/>
            <person name="Rise C."/>
            <person name="Rogov P."/>
            <person name="Ross K."/>
            <person name="Ryan E."/>
            <person name="Settipalli S."/>
            <person name="Shea T."/>
            <person name="Sherpa N."/>
            <person name="Shi L."/>
            <person name="Shih D."/>
            <person name="Sparrow T."/>
            <person name="Spaulding J."/>
            <person name="Stalker J."/>
            <person name="Stange-Thomann N."/>
            <person name="Stavropoulos S."/>
            <person name="Stone C."/>
            <person name="Strader C."/>
            <person name="Tesfaye S."/>
            <person name="Thomson T."/>
            <person name="Thoulutsang Y."/>
            <person name="Thoulutsang D."/>
            <person name="Topham K."/>
            <person name="Topping I."/>
            <person name="Tsamla T."/>
            <person name="Vassiliev H."/>
            <person name="Vo A."/>
            <person name="Wangchuk T."/>
            <person name="Wangdi T."/>
            <person name="Weiand M."/>
            <person name="Wilkinson J."/>
            <person name="Wilson A."/>
            <person name="Yadav S."/>
            <person name="Young G."/>
            <person name="Yu Q."/>
            <person name="Zembek L."/>
            <person name="Zhong D."/>
            <person name="Zimmer A."/>
            <person name="Zwirko Z."/>
            <person name="Jaffe D.B."/>
            <person name="Alvarez P."/>
            <person name="Brockman W."/>
            <person name="Butler J."/>
            <person name="Chin C."/>
            <person name="Gnerre S."/>
            <person name="Grabherr M."/>
            <person name="Kleber M."/>
            <person name="Mauceli E."/>
            <person name="MacCallum I."/>
        </authorList>
    </citation>
    <scope>NUCLEOTIDE SEQUENCE [LARGE SCALE GENOMIC DNA]</scope>
    <source>
        <strain evidence="2">white501</strain>
    </source>
</reference>
<evidence type="ECO:0000313" key="2">
    <source>
        <dbReference type="Proteomes" id="UP000000304"/>
    </source>
</evidence>